<dbReference type="KEGG" id="chyd:H4K34_02875"/>
<keyword evidence="3 4" id="KW-0804">Transcription</keyword>
<name>A0A7H0VGF6_9FLAO</name>
<accession>A0A7H0VGF6</accession>
<evidence type="ECO:0000256" key="4">
    <source>
        <dbReference type="PIRNR" id="PIRNR006707"/>
    </source>
</evidence>
<sequence>MKSSEAKKEFIQAWGSLGSSWGINRTMSSIHALLMSSPKALSTEEIMEELQISRGNANMNIRALIDWGLVKKRFIPGERKEFFEAGKDIWEIARQIASERKRRELSPVLEVIGHLKETEDQSDPEFSALLKDMHEFTATLTNVMDRFQQSDRNWFFKKLIKLIS</sequence>
<dbReference type="PANTHER" id="PTHR38465:SF1">
    <property type="entry name" value="HTH-TYPE TRANSCRIPTIONAL REGULATOR MJ1563-RELATED"/>
    <property type="match status" value="1"/>
</dbReference>
<organism evidence="5 6">
    <name type="scientific">Croceimicrobium hydrocarbonivorans</name>
    <dbReference type="NCBI Taxonomy" id="2761580"/>
    <lineage>
        <taxon>Bacteria</taxon>
        <taxon>Pseudomonadati</taxon>
        <taxon>Bacteroidota</taxon>
        <taxon>Flavobacteriia</taxon>
        <taxon>Flavobacteriales</taxon>
        <taxon>Owenweeksiaceae</taxon>
        <taxon>Croceimicrobium</taxon>
    </lineage>
</organism>
<dbReference type="Proteomes" id="UP000516305">
    <property type="component" value="Chromosome"/>
</dbReference>
<dbReference type="EMBL" id="CP060139">
    <property type="protein sequence ID" value="QNR24804.1"/>
    <property type="molecule type" value="Genomic_DNA"/>
</dbReference>
<protein>
    <recommendedName>
        <fullName evidence="4">HTH-type transcriptional regulator</fullName>
    </recommendedName>
</protein>
<dbReference type="GO" id="GO:0003677">
    <property type="term" value="F:DNA binding"/>
    <property type="evidence" value="ECO:0007669"/>
    <property type="project" value="UniProtKB-UniRule"/>
</dbReference>
<keyword evidence="2 4" id="KW-0238">DNA-binding</keyword>
<dbReference type="AlphaFoldDB" id="A0A7H0VGF6"/>
<keyword evidence="6" id="KW-1185">Reference proteome</keyword>
<dbReference type="Gene3D" id="1.10.10.10">
    <property type="entry name" value="Winged helix-like DNA-binding domain superfamily/Winged helix DNA-binding domain"/>
    <property type="match status" value="1"/>
</dbReference>
<reference evidence="5 6" key="1">
    <citation type="submission" date="2020-08" db="EMBL/GenBank/DDBJ databases">
        <title>Croceimicrobium hydrocarbonivorans gen. nov., sp. nov., a novel marine bacterium isolated from a bacterial consortium that degrades polyethylene terephthalate.</title>
        <authorList>
            <person name="Liu R."/>
        </authorList>
    </citation>
    <scope>NUCLEOTIDE SEQUENCE [LARGE SCALE GENOMIC DNA]</scope>
    <source>
        <strain evidence="5 6">A20-9</strain>
    </source>
</reference>
<dbReference type="PANTHER" id="PTHR38465">
    <property type="entry name" value="HTH-TYPE TRANSCRIPTIONAL REGULATOR MJ1563-RELATED"/>
    <property type="match status" value="1"/>
</dbReference>
<dbReference type="RefSeq" id="WP_210759331.1">
    <property type="nucleotide sequence ID" value="NZ_CP060139.1"/>
</dbReference>
<dbReference type="InterPro" id="IPR026282">
    <property type="entry name" value="MJ1563"/>
</dbReference>
<dbReference type="PIRSF" id="PIRSF006707">
    <property type="entry name" value="MJ1563"/>
    <property type="match status" value="1"/>
</dbReference>
<dbReference type="GO" id="GO:0006355">
    <property type="term" value="P:regulation of DNA-templated transcription"/>
    <property type="evidence" value="ECO:0007669"/>
    <property type="project" value="UniProtKB-ARBA"/>
</dbReference>
<evidence type="ECO:0000313" key="6">
    <source>
        <dbReference type="Proteomes" id="UP000516305"/>
    </source>
</evidence>
<dbReference type="InterPro" id="IPR011991">
    <property type="entry name" value="ArsR-like_HTH"/>
</dbReference>
<comment type="similarity">
    <text evidence="4">Belongs to the GbsR family.</text>
</comment>
<gene>
    <name evidence="5" type="ORF">H4K34_02875</name>
</gene>
<evidence type="ECO:0000256" key="3">
    <source>
        <dbReference type="ARBA" id="ARBA00023163"/>
    </source>
</evidence>
<dbReference type="SUPFAM" id="SSF46785">
    <property type="entry name" value="Winged helix' DNA-binding domain"/>
    <property type="match status" value="1"/>
</dbReference>
<evidence type="ECO:0000256" key="2">
    <source>
        <dbReference type="ARBA" id="ARBA00023125"/>
    </source>
</evidence>
<dbReference type="InterPro" id="IPR036388">
    <property type="entry name" value="WH-like_DNA-bd_sf"/>
</dbReference>
<dbReference type="InterPro" id="IPR036390">
    <property type="entry name" value="WH_DNA-bd_sf"/>
</dbReference>
<evidence type="ECO:0000313" key="5">
    <source>
        <dbReference type="EMBL" id="QNR24804.1"/>
    </source>
</evidence>
<keyword evidence="1 4" id="KW-0805">Transcription regulation</keyword>
<dbReference type="InterPro" id="IPR052362">
    <property type="entry name" value="HTH-GbsR_regulator"/>
</dbReference>
<proteinExistence type="inferred from homology"/>
<evidence type="ECO:0000256" key="1">
    <source>
        <dbReference type="ARBA" id="ARBA00023015"/>
    </source>
</evidence>
<dbReference type="CDD" id="cd00090">
    <property type="entry name" value="HTH_ARSR"/>
    <property type="match status" value="1"/>
</dbReference>